<keyword evidence="5" id="KW-0812">Transmembrane</keyword>
<dbReference type="Gene3D" id="1.10.760.10">
    <property type="entry name" value="Cytochrome c-like domain"/>
    <property type="match status" value="1"/>
</dbReference>
<evidence type="ECO:0000256" key="2">
    <source>
        <dbReference type="ARBA" id="ARBA00022723"/>
    </source>
</evidence>
<evidence type="ECO:0000313" key="7">
    <source>
        <dbReference type="EMBL" id="GAA5494633.1"/>
    </source>
</evidence>
<evidence type="ECO:0000313" key="8">
    <source>
        <dbReference type="Proteomes" id="UP001424741"/>
    </source>
</evidence>
<protein>
    <recommendedName>
        <fullName evidence="6">Cytochrome c domain-containing protein</fullName>
    </recommendedName>
</protein>
<comment type="caution">
    <text evidence="7">The sequence shown here is derived from an EMBL/GenBank/DDBJ whole genome shotgun (WGS) entry which is preliminary data.</text>
</comment>
<dbReference type="RefSeq" id="WP_346187561.1">
    <property type="nucleotide sequence ID" value="NZ_BAABRL010000002.1"/>
</dbReference>
<keyword evidence="1 4" id="KW-0349">Heme</keyword>
<accession>A0ABP9UVZ2</accession>
<evidence type="ECO:0000256" key="3">
    <source>
        <dbReference type="ARBA" id="ARBA00023004"/>
    </source>
</evidence>
<proteinExistence type="predicted"/>
<keyword evidence="5" id="KW-0472">Membrane</keyword>
<keyword evidence="3 4" id="KW-0408">Iron</keyword>
<evidence type="ECO:0000256" key="5">
    <source>
        <dbReference type="SAM" id="Phobius"/>
    </source>
</evidence>
<keyword evidence="2 4" id="KW-0479">Metal-binding</keyword>
<gene>
    <name evidence="7" type="ORF">Rhal01_00796</name>
</gene>
<dbReference type="InterPro" id="IPR036909">
    <property type="entry name" value="Cyt_c-like_dom_sf"/>
</dbReference>
<dbReference type="SUPFAM" id="SSF46626">
    <property type="entry name" value="Cytochrome c"/>
    <property type="match status" value="1"/>
</dbReference>
<organism evidence="7 8">
    <name type="scientific">Rubritalea halochordaticola</name>
    <dbReference type="NCBI Taxonomy" id="714537"/>
    <lineage>
        <taxon>Bacteria</taxon>
        <taxon>Pseudomonadati</taxon>
        <taxon>Verrucomicrobiota</taxon>
        <taxon>Verrucomicrobiia</taxon>
        <taxon>Verrucomicrobiales</taxon>
        <taxon>Rubritaleaceae</taxon>
        <taxon>Rubritalea</taxon>
    </lineage>
</organism>
<evidence type="ECO:0000256" key="4">
    <source>
        <dbReference type="PROSITE-ProRule" id="PRU00433"/>
    </source>
</evidence>
<evidence type="ECO:0000256" key="1">
    <source>
        <dbReference type="ARBA" id="ARBA00022617"/>
    </source>
</evidence>
<reference evidence="7 8" key="1">
    <citation type="submission" date="2024-02" db="EMBL/GenBank/DDBJ databases">
        <title>Rubritalea halochordaticola NBRC 107102.</title>
        <authorList>
            <person name="Ichikawa N."/>
            <person name="Katano-Makiyama Y."/>
            <person name="Hidaka K."/>
        </authorList>
    </citation>
    <scope>NUCLEOTIDE SEQUENCE [LARGE SCALE GENOMIC DNA]</scope>
    <source>
        <strain evidence="7 8">NBRC 107102</strain>
    </source>
</reference>
<feature type="transmembrane region" description="Helical" evidence="5">
    <location>
        <begin position="6"/>
        <end position="26"/>
    </location>
</feature>
<evidence type="ECO:0000259" key="6">
    <source>
        <dbReference type="PROSITE" id="PS51007"/>
    </source>
</evidence>
<name>A0ABP9UVZ2_9BACT</name>
<dbReference type="PROSITE" id="PS51007">
    <property type="entry name" value="CYTC"/>
    <property type="match status" value="1"/>
</dbReference>
<sequence>MTVKTFFIGLFASFGIPWLVLVAIPFSKMRSLEPVEYDEMADGKTGYYQHKTSGRAQNGSIIYGQEGCATCHSQVARPTYAGNDVFQNSLAGISKDPERGNTRRESNLWDYSNEPYAWIGETRIGPDLSNFGRRVEMLAIEYNEAAAKALDVDVKDLPQSKRFNAEKYVLTRLFNPRLVPHRDWSNCPSNRQFFTEKKVYGQGSANAIPVEGKEEGIEIIADQDAIALADYLLSLKRDGEVPFSINYRRDKVKASEKK</sequence>
<dbReference type="EMBL" id="BAABRL010000002">
    <property type="protein sequence ID" value="GAA5494633.1"/>
    <property type="molecule type" value="Genomic_DNA"/>
</dbReference>
<feature type="domain" description="Cytochrome c" evidence="6">
    <location>
        <begin position="54"/>
        <end position="236"/>
    </location>
</feature>
<dbReference type="InterPro" id="IPR009056">
    <property type="entry name" value="Cyt_c-like_dom"/>
</dbReference>
<keyword evidence="8" id="KW-1185">Reference proteome</keyword>
<dbReference type="Proteomes" id="UP001424741">
    <property type="component" value="Unassembled WGS sequence"/>
</dbReference>
<keyword evidence="5" id="KW-1133">Transmembrane helix</keyword>